<reference evidence="1 2" key="1">
    <citation type="submission" date="2023-07" db="EMBL/GenBank/DDBJ databases">
        <title>Sorghum-associated microbial communities from plants grown in Nebraska, USA.</title>
        <authorList>
            <person name="Schachtman D."/>
        </authorList>
    </citation>
    <scope>NUCLEOTIDE SEQUENCE [LARGE SCALE GENOMIC DNA]</scope>
    <source>
        <strain evidence="1 2">DS1781</strain>
    </source>
</reference>
<dbReference type="RefSeq" id="WP_309900245.1">
    <property type="nucleotide sequence ID" value="NZ_JAVDRF010000003.1"/>
</dbReference>
<accession>A0ABU1NBI0</accession>
<protein>
    <submittedName>
        <fullName evidence="1">Uncharacterized protein</fullName>
    </submittedName>
</protein>
<dbReference type="EMBL" id="JAVDRF010000003">
    <property type="protein sequence ID" value="MDR6535805.1"/>
    <property type="molecule type" value="Genomic_DNA"/>
</dbReference>
<proteinExistence type="predicted"/>
<gene>
    <name evidence="1" type="ORF">J2739_001575</name>
</gene>
<organism evidence="1 2">
    <name type="scientific">Variovorax soli</name>
    <dbReference type="NCBI Taxonomy" id="376815"/>
    <lineage>
        <taxon>Bacteria</taxon>
        <taxon>Pseudomonadati</taxon>
        <taxon>Pseudomonadota</taxon>
        <taxon>Betaproteobacteria</taxon>
        <taxon>Burkholderiales</taxon>
        <taxon>Comamonadaceae</taxon>
        <taxon>Variovorax</taxon>
    </lineage>
</organism>
<evidence type="ECO:0000313" key="1">
    <source>
        <dbReference type="EMBL" id="MDR6535805.1"/>
    </source>
</evidence>
<dbReference type="Proteomes" id="UP001184230">
    <property type="component" value="Unassembled WGS sequence"/>
</dbReference>
<evidence type="ECO:0000313" key="2">
    <source>
        <dbReference type="Proteomes" id="UP001184230"/>
    </source>
</evidence>
<keyword evidence="2" id="KW-1185">Reference proteome</keyword>
<name>A0ABU1NBI0_9BURK</name>
<sequence length="129" mass="13720">MFSQLLHRHAAAGLYLASFLIALLSAVSLVANAQEPGIRLFKVVSPRDDIVVGIEAVQLGSGSTPEVQRFAALVQAKSPLTVWQYASQKDAGGALVQAPIRQVALFGNELLRVEPYSTPLPIKTPSAAK</sequence>
<comment type="caution">
    <text evidence="1">The sequence shown here is derived from an EMBL/GenBank/DDBJ whole genome shotgun (WGS) entry which is preliminary data.</text>
</comment>